<dbReference type="PROSITE" id="PS00250">
    <property type="entry name" value="TGF_BETA_1"/>
    <property type="match status" value="1"/>
</dbReference>
<protein>
    <submittedName>
        <fullName evidence="10">Protein decapentaplegic</fullName>
    </submittedName>
</protein>
<dbReference type="InterPro" id="IPR001839">
    <property type="entry name" value="TGF-b_C"/>
</dbReference>
<comment type="subcellular location">
    <subcellularLocation>
        <location evidence="1">Secreted</location>
    </subcellularLocation>
</comment>
<evidence type="ECO:0000256" key="8">
    <source>
        <dbReference type="RuleBase" id="RU000354"/>
    </source>
</evidence>
<keyword evidence="6" id="KW-1015">Disulfide bond</keyword>
<dbReference type="InterPro" id="IPR001111">
    <property type="entry name" value="TGF-b_propeptide"/>
</dbReference>
<dbReference type="PROSITE" id="PS51362">
    <property type="entry name" value="TGF_BETA_2"/>
    <property type="match status" value="1"/>
</dbReference>
<dbReference type="PRINTS" id="PR00669">
    <property type="entry name" value="INHIBINA"/>
</dbReference>
<name>A0AAD9QTM8_ACRCE</name>
<dbReference type="GO" id="GO:0008083">
    <property type="term" value="F:growth factor activity"/>
    <property type="evidence" value="ECO:0007669"/>
    <property type="project" value="UniProtKB-KW"/>
</dbReference>
<keyword evidence="5 8" id="KW-0339">Growth factor</keyword>
<dbReference type="Gene3D" id="2.10.90.10">
    <property type="entry name" value="Cystine-knot cytokines"/>
    <property type="match status" value="1"/>
</dbReference>
<dbReference type="PANTHER" id="PTHR11848">
    <property type="entry name" value="TGF-BETA FAMILY"/>
    <property type="match status" value="1"/>
</dbReference>
<dbReference type="AlphaFoldDB" id="A0AAD9QTM8"/>
<dbReference type="SUPFAM" id="SSF57501">
    <property type="entry name" value="Cystine-knot cytokines"/>
    <property type="match status" value="1"/>
</dbReference>
<dbReference type="Pfam" id="PF00688">
    <property type="entry name" value="TGFb_propeptide"/>
    <property type="match status" value="1"/>
</dbReference>
<keyword evidence="11" id="KW-1185">Reference proteome</keyword>
<dbReference type="CDD" id="cd13762">
    <property type="entry name" value="TGF_beta_GDP9_9B_like"/>
    <property type="match status" value="1"/>
</dbReference>
<dbReference type="Pfam" id="PF00019">
    <property type="entry name" value="TGF_beta"/>
    <property type="match status" value="1"/>
</dbReference>
<organism evidence="10 11">
    <name type="scientific">Acropora cervicornis</name>
    <name type="common">Staghorn coral</name>
    <dbReference type="NCBI Taxonomy" id="6130"/>
    <lineage>
        <taxon>Eukaryota</taxon>
        <taxon>Metazoa</taxon>
        <taxon>Cnidaria</taxon>
        <taxon>Anthozoa</taxon>
        <taxon>Hexacorallia</taxon>
        <taxon>Scleractinia</taxon>
        <taxon>Astrocoeniina</taxon>
        <taxon>Acroporidae</taxon>
        <taxon>Acropora</taxon>
    </lineage>
</organism>
<keyword evidence="7" id="KW-0325">Glycoprotein</keyword>
<evidence type="ECO:0000256" key="4">
    <source>
        <dbReference type="ARBA" id="ARBA00022729"/>
    </source>
</evidence>
<evidence type="ECO:0000259" key="9">
    <source>
        <dbReference type="PROSITE" id="PS51362"/>
    </source>
</evidence>
<evidence type="ECO:0000256" key="1">
    <source>
        <dbReference type="ARBA" id="ARBA00004613"/>
    </source>
</evidence>
<reference evidence="10" key="2">
    <citation type="journal article" date="2023" name="Science">
        <title>Genomic signatures of disease resistance in endangered staghorn corals.</title>
        <authorList>
            <person name="Vollmer S.V."/>
            <person name="Selwyn J.D."/>
            <person name="Despard B.A."/>
            <person name="Roesel C.L."/>
        </authorList>
    </citation>
    <scope>NUCLEOTIDE SEQUENCE</scope>
    <source>
        <strain evidence="10">K2</strain>
    </source>
</reference>
<keyword evidence="4" id="KW-0732">Signal</keyword>
<comment type="caution">
    <text evidence="10">The sequence shown here is derived from an EMBL/GenBank/DDBJ whole genome shotgun (WGS) entry which is preliminary data.</text>
</comment>
<accession>A0AAD9QTM8</accession>
<dbReference type="GO" id="GO:0005125">
    <property type="term" value="F:cytokine activity"/>
    <property type="evidence" value="ECO:0007669"/>
    <property type="project" value="TreeGrafter"/>
</dbReference>
<dbReference type="EMBL" id="JARQWQ010000015">
    <property type="protein sequence ID" value="KAK2567188.1"/>
    <property type="molecule type" value="Genomic_DNA"/>
</dbReference>
<dbReference type="FunFam" id="2.10.90.10:FF:000001">
    <property type="entry name" value="Bone morphogenetic protein 4"/>
    <property type="match status" value="1"/>
</dbReference>
<reference evidence="10" key="1">
    <citation type="journal article" date="2023" name="G3 (Bethesda)">
        <title>Whole genome assembly and annotation of the endangered Caribbean coral Acropora cervicornis.</title>
        <authorList>
            <person name="Selwyn J.D."/>
            <person name="Vollmer S.V."/>
        </authorList>
    </citation>
    <scope>NUCLEOTIDE SEQUENCE</scope>
    <source>
        <strain evidence="10">K2</strain>
    </source>
</reference>
<sequence>MVVFSDGLNIARDKEFAAGLLKVLDMERAPNITSRRKAIPQYIINLYKRKFSRKASKTDSTTWIFFPQDLDETDSRVSVHFNLSSGGLHRAHRLQKTELHLQVQPLDGVESHVSVVQILQSLGAEDVDTRDNGALAARVCHKMIKSRWLVFNLTRVLLSEVSELNQNLQLIISTTPPLKVAATGKRQPFLTLVTENVGPTRSKDRFASLKMGPYSSQHVSAFLGDSSLKKTNQRSKRSGLDICRKRRHAVRFRDLKWNGWIIAPTRFGFHYCEGICSATLSQEYNPSNHAILQNILHHRLTSEIPAATCVPIELHSMSLLYYDTDNTIVLREVPEMVASNCGCR</sequence>
<evidence type="ECO:0000256" key="5">
    <source>
        <dbReference type="ARBA" id="ARBA00023030"/>
    </source>
</evidence>
<feature type="domain" description="TGF-beta family profile" evidence="9">
    <location>
        <begin position="234"/>
        <end position="344"/>
    </location>
</feature>
<evidence type="ECO:0000256" key="7">
    <source>
        <dbReference type="ARBA" id="ARBA00023180"/>
    </source>
</evidence>
<proteinExistence type="inferred from homology"/>
<evidence type="ECO:0000256" key="6">
    <source>
        <dbReference type="ARBA" id="ARBA00023157"/>
    </source>
</evidence>
<dbReference type="InterPro" id="IPR029034">
    <property type="entry name" value="Cystine-knot_cytokine"/>
</dbReference>
<gene>
    <name evidence="10" type="ORF">P5673_008997</name>
</gene>
<comment type="similarity">
    <text evidence="2 8">Belongs to the TGF-beta family.</text>
</comment>
<dbReference type="SMART" id="SM00204">
    <property type="entry name" value="TGFB"/>
    <property type="match status" value="1"/>
</dbReference>
<evidence type="ECO:0000256" key="2">
    <source>
        <dbReference type="ARBA" id="ARBA00006656"/>
    </source>
</evidence>
<evidence type="ECO:0000256" key="3">
    <source>
        <dbReference type="ARBA" id="ARBA00022525"/>
    </source>
</evidence>
<dbReference type="InterPro" id="IPR017948">
    <property type="entry name" value="TGFb_CS"/>
</dbReference>
<evidence type="ECO:0000313" key="10">
    <source>
        <dbReference type="EMBL" id="KAK2567188.1"/>
    </source>
</evidence>
<dbReference type="Gene3D" id="2.60.120.970">
    <property type="match status" value="1"/>
</dbReference>
<dbReference type="InterPro" id="IPR015615">
    <property type="entry name" value="TGF-beta-rel"/>
</dbReference>
<dbReference type="Proteomes" id="UP001249851">
    <property type="component" value="Unassembled WGS sequence"/>
</dbReference>
<dbReference type="GO" id="GO:0005615">
    <property type="term" value="C:extracellular space"/>
    <property type="evidence" value="ECO:0007669"/>
    <property type="project" value="TreeGrafter"/>
</dbReference>
<keyword evidence="3" id="KW-0964">Secreted</keyword>
<evidence type="ECO:0000313" key="11">
    <source>
        <dbReference type="Proteomes" id="UP001249851"/>
    </source>
</evidence>